<sequence length="237" mass="27566">MNTFDINAQKREKIVIWLAKFGFSTRDLLSKMLGVNVDGQGAFFKKLVENGITKEEYVPGTRKRVITLTPDGVQQAKIYQPDLEIKSLRKFPLHTIIHSYSIQIFLTTQKGVKDFFSETELAKKNFIRRPDLLIVNDAGVKIAIEVELTQKDVNRVYFNFYGHVKDWQQDRIDHVIYLFLSPTVLARYEELYQKNPWPKFVTTDGNVRHMSRVGSVDPSHAHSHGLMYFHKFEPYAL</sequence>
<protein>
    <submittedName>
        <fullName evidence="1">Uncharacterized protein</fullName>
    </submittedName>
</protein>
<dbReference type="Proteomes" id="UP000028493">
    <property type="component" value="Unassembled WGS sequence"/>
</dbReference>
<proteinExistence type="predicted"/>
<comment type="caution">
    <text evidence="1">The sequence shown here is derived from an EMBL/GenBank/DDBJ whole genome shotgun (WGS) entry which is preliminary data.</text>
</comment>
<organism evidence="1 2">
    <name type="scientific">Xenorhabdus bovienii str. kraussei Becker Underwood</name>
    <dbReference type="NCBI Taxonomy" id="1398204"/>
    <lineage>
        <taxon>Bacteria</taxon>
        <taxon>Pseudomonadati</taxon>
        <taxon>Pseudomonadota</taxon>
        <taxon>Gammaproteobacteria</taxon>
        <taxon>Enterobacterales</taxon>
        <taxon>Morganellaceae</taxon>
        <taxon>Xenorhabdus</taxon>
    </lineage>
</organism>
<reference evidence="1" key="1">
    <citation type="submission" date="2013-07" db="EMBL/GenBank/DDBJ databases">
        <title>Sub-species coevolution in mutualistic symbiosis.</title>
        <authorList>
            <person name="Murfin K."/>
            <person name="Klassen J."/>
            <person name="Lee M."/>
            <person name="Forst S."/>
            <person name="Stock P."/>
            <person name="Goodrich-Blair H."/>
        </authorList>
    </citation>
    <scope>NUCLEOTIDE SEQUENCE [LARGE SCALE GENOMIC DNA]</scope>
    <source>
        <strain evidence="1">Kraussei Becker Underwood</strain>
    </source>
</reference>
<dbReference type="AlphaFoldDB" id="A0A077PW82"/>
<name>A0A077PW82_XENBV</name>
<dbReference type="EMBL" id="CBSZ010000155">
    <property type="protein sequence ID" value="CDH24114.1"/>
    <property type="molecule type" value="Genomic_DNA"/>
</dbReference>
<evidence type="ECO:0000313" key="2">
    <source>
        <dbReference type="Proteomes" id="UP000028493"/>
    </source>
</evidence>
<gene>
    <name evidence="1" type="ORF">XBKB1_2380030</name>
</gene>
<dbReference type="RefSeq" id="WP_038196526.1">
    <property type="nucleotide sequence ID" value="NZ_CAWLXS010000232.1"/>
</dbReference>
<dbReference type="HOGENOM" id="CLU_1123478_0_0_6"/>
<accession>A0A077PW82</accession>
<evidence type="ECO:0000313" key="1">
    <source>
        <dbReference type="EMBL" id="CDH24114.1"/>
    </source>
</evidence>